<evidence type="ECO:0000313" key="1">
    <source>
        <dbReference type="EMBL" id="VDG28181.1"/>
    </source>
</evidence>
<keyword evidence="2" id="KW-1185">Reference proteome</keyword>
<gene>
    <name evidence="1" type="ORF">MUDAN_MDHGFNIF_02904</name>
</gene>
<dbReference type="AlphaFoldDB" id="A0A660DY33"/>
<reference evidence="1 2" key="1">
    <citation type="submission" date="2018-11" db="EMBL/GenBank/DDBJ databases">
        <authorList>
            <person name="Wuyts S."/>
        </authorList>
    </citation>
    <scope>NUCLEOTIDE SEQUENCE [LARGE SCALE GENOMIC DNA]</scope>
    <source>
        <strain evidence="1">Lactobacillus mudanjiangensis AMBF249</strain>
    </source>
</reference>
<proteinExistence type="predicted"/>
<dbReference type="Proteomes" id="UP000289996">
    <property type="component" value="Unassembled WGS sequence"/>
</dbReference>
<organism evidence="1 2">
    <name type="scientific">Lactiplantibacillus mudanjiangensis</name>
    <dbReference type="NCBI Taxonomy" id="1296538"/>
    <lineage>
        <taxon>Bacteria</taxon>
        <taxon>Bacillati</taxon>
        <taxon>Bacillota</taxon>
        <taxon>Bacilli</taxon>
        <taxon>Lactobacillales</taxon>
        <taxon>Lactobacillaceae</taxon>
        <taxon>Lactiplantibacillus</taxon>
    </lineage>
</organism>
<accession>A0A660DY33</accession>
<dbReference type="EMBL" id="UYIG01000101">
    <property type="protein sequence ID" value="VDG28181.1"/>
    <property type="molecule type" value="Genomic_DNA"/>
</dbReference>
<name>A0A660DY33_9LACO</name>
<protein>
    <submittedName>
        <fullName evidence="1">Uncharacterized protein</fullName>
    </submittedName>
</protein>
<sequence>MNAGTQEMISALTGKTGMVNIISGVNGLTQAVQNMTTAIHIANTGVAEMQTGQAIMIKSLGNMNAATLIVNDSLLQSKSAIVAANEALTEMTKSNAVNMAALDKFSSAMQNLNVDAIEYEAASTYSPSSTNSSTTGFQNAVASLSDLFSANNNQFVVFPISDATKQKFEQSMNTSAQLLNALSFFTHGTVEVVGGAAAGITGIAGVMSGGALVTLDTGGVGILALPGTVVLAGGAIVAASGATIASGLADISQGIQVAQFHNGDRPESRTYGQVQGKYNGKNVTYRVDAEPQGKKLQVQINGNKSFDARLNADEIHSVQDAINKMPDKLVKNLTSGNLQTLAKYIYKAAQSLNS</sequence>
<evidence type="ECO:0000313" key="2">
    <source>
        <dbReference type="Proteomes" id="UP000289996"/>
    </source>
</evidence>